<dbReference type="PANTHER" id="PTHR43300:SF4">
    <property type="entry name" value="ACYL-[ACYL-CARRIER-PROTEIN]--UDP-N-ACETYLGLUCOSAMINE O-ACYLTRANSFERASE"/>
    <property type="match status" value="1"/>
</dbReference>
<keyword evidence="4" id="KW-1185">Reference proteome</keyword>
<proteinExistence type="predicted"/>
<dbReference type="PANTHER" id="PTHR43300">
    <property type="entry name" value="ACETYLTRANSFERASE"/>
    <property type="match status" value="1"/>
</dbReference>
<keyword evidence="2" id="KW-0677">Repeat</keyword>
<evidence type="ECO:0000256" key="1">
    <source>
        <dbReference type="ARBA" id="ARBA00022679"/>
    </source>
</evidence>
<accession>A0ABV5YFY7</accession>
<dbReference type="Pfam" id="PF00132">
    <property type="entry name" value="Hexapep"/>
    <property type="match status" value="1"/>
</dbReference>
<dbReference type="Proteomes" id="UP001589627">
    <property type="component" value="Unassembled WGS sequence"/>
</dbReference>
<dbReference type="SUPFAM" id="SSF51161">
    <property type="entry name" value="Trimeric LpxA-like enzymes"/>
    <property type="match status" value="1"/>
</dbReference>
<dbReference type="Pfam" id="PF14602">
    <property type="entry name" value="Hexapep_2"/>
    <property type="match status" value="1"/>
</dbReference>
<evidence type="ECO:0000313" key="3">
    <source>
        <dbReference type="EMBL" id="MFB9833955.1"/>
    </source>
</evidence>
<dbReference type="InterPro" id="IPR018357">
    <property type="entry name" value="Hexapep_transf_CS"/>
</dbReference>
<dbReference type="Gene3D" id="2.160.10.10">
    <property type="entry name" value="Hexapeptide repeat proteins"/>
    <property type="match status" value="1"/>
</dbReference>
<evidence type="ECO:0000256" key="2">
    <source>
        <dbReference type="ARBA" id="ARBA00022737"/>
    </source>
</evidence>
<comment type="caution">
    <text evidence="3">The sequence shown here is derived from an EMBL/GenBank/DDBJ whole genome shotgun (WGS) entry which is preliminary data.</text>
</comment>
<dbReference type="EMBL" id="JBHLZP010000114">
    <property type="protein sequence ID" value="MFB9833955.1"/>
    <property type="molecule type" value="Genomic_DNA"/>
</dbReference>
<gene>
    <name evidence="3" type="ORF">ACFFNX_17360</name>
</gene>
<keyword evidence="1" id="KW-0808">Transferase</keyword>
<dbReference type="PROSITE" id="PS00101">
    <property type="entry name" value="HEXAPEP_TRANSFERASES"/>
    <property type="match status" value="2"/>
</dbReference>
<dbReference type="RefSeq" id="WP_378202613.1">
    <property type="nucleotide sequence ID" value="NZ_JBHLZP010000114.1"/>
</dbReference>
<organism evidence="3 4">
    <name type="scientific">Actinoallomurus acaciae</name>
    <dbReference type="NCBI Taxonomy" id="502577"/>
    <lineage>
        <taxon>Bacteria</taxon>
        <taxon>Bacillati</taxon>
        <taxon>Actinomycetota</taxon>
        <taxon>Actinomycetes</taxon>
        <taxon>Streptosporangiales</taxon>
        <taxon>Thermomonosporaceae</taxon>
        <taxon>Actinoallomurus</taxon>
    </lineage>
</organism>
<dbReference type="InterPro" id="IPR011004">
    <property type="entry name" value="Trimer_LpxA-like_sf"/>
</dbReference>
<name>A0ABV5YFY7_9ACTN</name>
<protein>
    <submittedName>
        <fullName evidence="3">DapH/DapD/GlmU-related protein</fullName>
    </submittedName>
</protein>
<reference evidence="3 4" key="1">
    <citation type="submission" date="2024-09" db="EMBL/GenBank/DDBJ databases">
        <authorList>
            <person name="Sun Q."/>
            <person name="Mori K."/>
        </authorList>
    </citation>
    <scope>NUCLEOTIDE SEQUENCE [LARGE SCALE GENOMIC DNA]</scope>
    <source>
        <strain evidence="3 4">TBRC 0563</strain>
    </source>
</reference>
<dbReference type="InterPro" id="IPR001451">
    <property type="entry name" value="Hexapep"/>
</dbReference>
<evidence type="ECO:0000313" key="4">
    <source>
        <dbReference type="Proteomes" id="UP001589627"/>
    </source>
</evidence>
<dbReference type="InterPro" id="IPR050179">
    <property type="entry name" value="Trans_hexapeptide_repeat"/>
</dbReference>
<sequence length="195" mass="19764">MSTPVNGWIDEGGIVGEATRLWHQAQVAAGAQVGADCTVGKGAYIGTGSTLGDRVKVGNYASVFGARVADEVMLCPGVLLLEDAAPRATTPDGRRKGPGDYTRRAVTIEHGATIGAAAAIAPGVAIGAYALVAIGAVVVRDVPAHALVAGNPARQCGWVCICGHTLDTDHCCGDCGRAYALNASVLTLSGQEPTR</sequence>